<evidence type="ECO:0000313" key="2">
    <source>
        <dbReference type="Proteomes" id="UP000054776"/>
    </source>
</evidence>
<protein>
    <submittedName>
        <fullName evidence="1">Uncharacterized protein</fullName>
    </submittedName>
</protein>
<accession>A0A0V0XEL6</accession>
<gene>
    <name evidence="1" type="ORF">T01_13700</name>
</gene>
<reference evidence="1 2" key="1">
    <citation type="submission" date="2015-01" db="EMBL/GenBank/DDBJ databases">
        <title>Evolution of Trichinella species and genotypes.</title>
        <authorList>
            <person name="Korhonen P.K."/>
            <person name="Edoardo P."/>
            <person name="Giuseppe L.R."/>
            <person name="Gasser R.B."/>
        </authorList>
    </citation>
    <scope>NUCLEOTIDE SEQUENCE [LARGE SCALE GENOMIC DNA]</scope>
    <source>
        <strain evidence="1">ISS3</strain>
    </source>
</reference>
<name>A0A0V0XEL6_TRISP</name>
<feature type="non-terminal residue" evidence="1">
    <location>
        <position position="34"/>
    </location>
</feature>
<evidence type="ECO:0000313" key="1">
    <source>
        <dbReference type="EMBL" id="KRX86450.1"/>
    </source>
</evidence>
<dbReference type="AlphaFoldDB" id="A0A0V0XEL6"/>
<dbReference type="Proteomes" id="UP000054776">
    <property type="component" value="Unassembled WGS sequence"/>
</dbReference>
<proteinExistence type="predicted"/>
<keyword evidence="2" id="KW-1185">Reference proteome</keyword>
<sequence length="34" mass="3839">MNAISPSAFSALVVTTKQKFRCPICEDSHRIERC</sequence>
<comment type="caution">
    <text evidence="1">The sequence shown here is derived from an EMBL/GenBank/DDBJ whole genome shotgun (WGS) entry which is preliminary data.</text>
</comment>
<dbReference type="EMBL" id="JYDH01007350">
    <property type="protein sequence ID" value="KRX86450.1"/>
    <property type="molecule type" value="Genomic_DNA"/>
</dbReference>
<organism evidence="1 2">
    <name type="scientific">Trichinella spiralis</name>
    <name type="common">Trichina worm</name>
    <dbReference type="NCBI Taxonomy" id="6334"/>
    <lineage>
        <taxon>Eukaryota</taxon>
        <taxon>Metazoa</taxon>
        <taxon>Ecdysozoa</taxon>
        <taxon>Nematoda</taxon>
        <taxon>Enoplea</taxon>
        <taxon>Dorylaimia</taxon>
        <taxon>Trichinellida</taxon>
        <taxon>Trichinellidae</taxon>
        <taxon>Trichinella</taxon>
    </lineage>
</organism>
<dbReference type="InParanoid" id="A0A0V0XEL6"/>